<dbReference type="PROSITE" id="PS51071">
    <property type="entry name" value="HTH_RPIR"/>
    <property type="match status" value="1"/>
</dbReference>
<name>A0A6C1C9S3_9ACTN</name>
<dbReference type="GO" id="GO:0097367">
    <property type="term" value="F:carbohydrate derivative binding"/>
    <property type="evidence" value="ECO:0007669"/>
    <property type="project" value="InterPro"/>
</dbReference>
<dbReference type="InterPro" id="IPR046348">
    <property type="entry name" value="SIS_dom_sf"/>
</dbReference>
<dbReference type="Pfam" id="PF01380">
    <property type="entry name" value="SIS"/>
    <property type="match status" value="1"/>
</dbReference>
<dbReference type="InterPro" id="IPR001347">
    <property type="entry name" value="SIS_dom"/>
</dbReference>
<dbReference type="PANTHER" id="PTHR30514">
    <property type="entry name" value="GLUCOKINASE"/>
    <property type="match status" value="1"/>
</dbReference>
<dbReference type="InterPro" id="IPR000281">
    <property type="entry name" value="HTH_RpiR"/>
</dbReference>
<evidence type="ECO:0000313" key="1">
    <source>
        <dbReference type="EMBL" id="TGG80911.1"/>
    </source>
</evidence>
<dbReference type="GO" id="GO:1901135">
    <property type="term" value="P:carbohydrate derivative metabolic process"/>
    <property type="evidence" value="ECO:0007669"/>
    <property type="project" value="InterPro"/>
</dbReference>
<proteinExistence type="predicted"/>
<dbReference type="Gene3D" id="1.10.10.10">
    <property type="entry name" value="Winged helix-like DNA-binding domain superfamily/Winged helix DNA-binding domain"/>
    <property type="match status" value="1"/>
</dbReference>
<gene>
    <name evidence="1" type="ORF">D8771_20555</name>
</gene>
<evidence type="ECO:0000313" key="2">
    <source>
        <dbReference type="Proteomes" id="UP000298111"/>
    </source>
</evidence>
<dbReference type="AlphaFoldDB" id="A0A6C1C9S3"/>
<dbReference type="GO" id="GO:0003677">
    <property type="term" value="F:DNA binding"/>
    <property type="evidence" value="ECO:0007669"/>
    <property type="project" value="InterPro"/>
</dbReference>
<dbReference type="Proteomes" id="UP000298111">
    <property type="component" value="Unassembled WGS sequence"/>
</dbReference>
<dbReference type="SUPFAM" id="SSF46689">
    <property type="entry name" value="Homeodomain-like"/>
    <property type="match status" value="1"/>
</dbReference>
<accession>A0A6C1C9S3</accession>
<dbReference type="SUPFAM" id="SSF53697">
    <property type="entry name" value="SIS domain"/>
    <property type="match status" value="1"/>
</dbReference>
<organism evidence="1 2">
    <name type="scientific">Streptomyces albus</name>
    <dbReference type="NCBI Taxonomy" id="1888"/>
    <lineage>
        <taxon>Bacteria</taxon>
        <taxon>Bacillati</taxon>
        <taxon>Actinomycetota</taxon>
        <taxon>Actinomycetes</taxon>
        <taxon>Kitasatosporales</taxon>
        <taxon>Streptomycetaceae</taxon>
        <taxon>Streptomyces</taxon>
    </lineage>
</organism>
<dbReference type="GeneID" id="75182049"/>
<dbReference type="InterPro" id="IPR036388">
    <property type="entry name" value="WH-like_DNA-bd_sf"/>
</dbReference>
<reference evidence="1 2" key="1">
    <citation type="submission" date="2018-10" db="EMBL/GenBank/DDBJ databases">
        <title>Isolation of pseudouridimycin from Streptomyces albus DSM 40763.</title>
        <authorList>
            <person name="Rosenqvist P."/>
            <person name="Metsae-Ketelae M."/>
            <person name="Virta P."/>
        </authorList>
    </citation>
    <scope>NUCLEOTIDE SEQUENCE [LARGE SCALE GENOMIC DNA]</scope>
    <source>
        <strain evidence="1 2">DSM 40763</strain>
    </source>
</reference>
<dbReference type="Gene3D" id="3.40.50.10490">
    <property type="entry name" value="Glucose-6-phosphate isomerase like protein, domain 1"/>
    <property type="match status" value="1"/>
</dbReference>
<comment type="caution">
    <text evidence="1">The sequence shown here is derived from an EMBL/GenBank/DDBJ whole genome shotgun (WGS) entry which is preliminary data.</text>
</comment>
<dbReference type="EMBL" id="RCIY01000067">
    <property type="protein sequence ID" value="TGG80911.1"/>
    <property type="molecule type" value="Genomic_DNA"/>
</dbReference>
<sequence length="312" mass="33278">MTDSQDGVADDATGVGRLRANVRNNWDELSASERAVAQYLASTQAEGLLFASAQELGSATGTSNATVVRALQRLGYTGLPALKRELAADFTNTVAPEVRLQQRIAHVGKNLENIWEDVFDEARERVEHCRRLGDQEAFGRAVAALAPAEEVFTYGVAASETAARHLALALRRIGRRSRCLGATGFAFADELLAIGRGDAVVVFQPGRPLAEFTVLVERARAVGAKVVFVTDELGDTFADRVEAVLTAPHTPTGITAEALTGLVVADALLLALTTLDERRAVESSHQLTALREQLLSSRGPAAPPRGGKARKS</sequence>
<dbReference type="PROSITE" id="PS51464">
    <property type="entry name" value="SIS"/>
    <property type="match status" value="1"/>
</dbReference>
<dbReference type="InterPro" id="IPR009057">
    <property type="entry name" value="Homeodomain-like_sf"/>
</dbReference>
<dbReference type="RefSeq" id="WP_037612438.1">
    <property type="nucleotide sequence ID" value="NZ_BNEJ01000020.1"/>
</dbReference>
<protein>
    <submittedName>
        <fullName evidence="1">MurR/RpiR family transcriptional regulator</fullName>
    </submittedName>
</protein>
<dbReference type="Pfam" id="PF01418">
    <property type="entry name" value="HTH_6"/>
    <property type="match status" value="1"/>
</dbReference>
<dbReference type="InterPro" id="IPR047640">
    <property type="entry name" value="RpiR-like"/>
</dbReference>
<dbReference type="GO" id="GO:0003700">
    <property type="term" value="F:DNA-binding transcription factor activity"/>
    <property type="evidence" value="ECO:0007669"/>
    <property type="project" value="InterPro"/>
</dbReference>